<keyword evidence="4" id="KW-1185">Reference proteome</keyword>
<dbReference type="Proteomes" id="UP000641137">
    <property type="component" value="Unassembled WGS sequence"/>
</dbReference>
<organism evidence="3 4">
    <name type="scientific">Limoniibacter endophyticus</name>
    <dbReference type="NCBI Taxonomy" id="1565040"/>
    <lineage>
        <taxon>Bacteria</taxon>
        <taxon>Pseudomonadati</taxon>
        <taxon>Pseudomonadota</taxon>
        <taxon>Alphaproteobacteria</taxon>
        <taxon>Hyphomicrobiales</taxon>
        <taxon>Bartonellaceae</taxon>
        <taxon>Limoniibacter</taxon>
    </lineage>
</organism>
<dbReference type="AlphaFoldDB" id="A0A8J3DK43"/>
<keyword evidence="2" id="KW-0732">Signal</keyword>
<sequence length="178" mass="18220">MKNFVKLALPFMLATSLGTAPAVMAQGMESAPAQTPGTGMAPGTEMPGMQGMGTPDSPAPGAAQQPPASAPPSQGGGVSGPVDLGAAMSQIPQEKEKIEQVQQVAAVQVINVTGALQGGNEEVLDQLISSNKSQISELHSTIEKKPEMAQALQSQNVQVASVFAAQLNPDNSVTLFTR</sequence>
<comment type="caution">
    <text evidence="3">The sequence shown here is derived from an EMBL/GenBank/DDBJ whole genome shotgun (WGS) entry which is preliminary data.</text>
</comment>
<evidence type="ECO:0000256" key="2">
    <source>
        <dbReference type="SAM" id="SignalP"/>
    </source>
</evidence>
<feature type="signal peptide" evidence="2">
    <location>
        <begin position="1"/>
        <end position="25"/>
    </location>
</feature>
<evidence type="ECO:0000256" key="1">
    <source>
        <dbReference type="SAM" id="MobiDB-lite"/>
    </source>
</evidence>
<dbReference type="EMBL" id="BMZO01000008">
    <property type="protein sequence ID" value="GHC75524.1"/>
    <property type="molecule type" value="Genomic_DNA"/>
</dbReference>
<reference evidence="3" key="2">
    <citation type="submission" date="2020-09" db="EMBL/GenBank/DDBJ databases">
        <authorList>
            <person name="Sun Q."/>
            <person name="Kim S."/>
        </authorList>
    </citation>
    <scope>NUCLEOTIDE SEQUENCE</scope>
    <source>
        <strain evidence="3">KCTC 42097</strain>
    </source>
</reference>
<protein>
    <submittedName>
        <fullName evidence="3">Uncharacterized protein</fullName>
    </submittedName>
</protein>
<proteinExistence type="predicted"/>
<evidence type="ECO:0000313" key="3">
    <source>
        <dbReference type="EMBL" id="GHC75524.1"/>
    </source>
</evidence>
<feature type="compositionally biased region" description="Low complexity" evidence="1">
    <location>
        <begin position="59"/>
        <end position="73"/>
    </location>
</feature>
<feature type="region of interest" description="Disordered" evidence="1">
    <location>
        <begin position="29"/>
        <end position="84"/>
    </location>
</feature>
<dbReference type="RefSeq" id="WP_189490760.1">
    <property type="nucleotide sequence ID" value="NZ_BMZO01000008.1"/>
</dbReference>
<feature type="chain" id="PRO_5035237622" evidence="2">
    <location>
        <begin position="26"/>
        <end position="178"/>
    </location>
</feature>
<evidence type="ECO:0000313" key="4">
    <source>
        <dbReference type="Proteomes" id="UP000641137"/>
    </source>
</evidence>
<accession>A0A8J3DK43</accession>
<gene>
    <name evidence="3" type="ORF">GCM10010136_25560</name>
</gene>
<reference evidence="3" key="1">
    <citation type="journal article" date="2014" name="Int. J. Syst. Evol. Microbiol.">
        <title>Complete genome sequence of Corynebacterium casei LMG S-19264T (=DSM 44701T), isolated from a smear-ripened cheese.</title>
        <authorList>
            <consortium name="US DOE Joint Genome Institute (JGI-PGF)"/>
            <person name="Walter F."/>
            <person name="Albersmeier A."/>
            <person name="Kalinowski J."/>
            <person name="Ruckert C."/>
        </authorList>
    </citation>
    <scope>NUCLEOTIDE SEQUENCE</scope>
    <source>
        <strain evidence="3">KCTC 42097</strain>
    </source>
</reference>
<name>A0A8J3DK43_9HYPH</name>